<feature type="domain" description="Amidohydrolase-related" evidence="2">
    <location>
        <begin position="35"/>
        <end position="337"/>
    </location>
</feature>
<dbReference type="Proteomes" id="UP000248330">
    <property type="component" value="Unassembled WGS sequence"/>
</dbReference>
<dbReference type="OrthoDB" id="5450317at2"/>
<dbReference type="Pfam" id="PF04909">
    <property type="entry name" value="Amidohydro_2"/>
    <property type="match status" value="1"/>
</dbReference>
<dbReference type="InterPro" id="IPR006680">
    <property type="entry name" value="Amidohydro-rel"/>
</dbReference>
<proteinExistence type="predicted"/>
<dbReference type="EMBL" id="QICN01000003">
    <property type="protein sequence ID" value="PXV69820.1"/>
    <property type="molecule type" value="Genomic_DNA"/>
</dbReference>
<evidence type="ECO:0000313" key="4">
    <source>
        <dbReference type="Proteomes" id="UP000248330"/>
    </source>
</evidence>
<dbReference type="AlphaFoldDB" id="A0A318EKN9"/>
<gene>
    <name evidence="3" type="ORF">C8D93_103396</name>
</gene>
<dbReference type="PANTHER" id="PTHR21240">
    <property type="entry name" value="2-AMINO-3-CARBOXYLMUCONATE-6-SEMIALDEHYDE DECARBOXYLASE"/>
    <property type="match status" value="1"/>
</dbReference>
<keyword evidence="4" id="KW-1185">Reference proteome</keyword>
<organism evidence="3 4">
    <name type="scientific">Sinimarinibacterium flocculans</name>
    <dbReference type="NCBI Taxonomy" id="985250"/>
    <lineage>
        <taxon>Bacteria</taxon>
        <taxon>Pseudomonadati</taxon>
        <taxon>Pseudomonadota</taxon>
        <taxon>Gammaproteobacteria</taxon>
        <taxon>Nevskiales</taxon>
        <taxon>Nevskiaceae</taxon>
        <taxon>Sinimarinibacterium</taxon>
    </lineage>
</organism>
<reference evidence="3 4" key="1">
    <citation type="submission" date="2018-04" db="EMBL/GenBank/DDBJ databases">
        <title>Genomic Encyclopedia of Type Strains, Phase IV (KMG-IV): sequencing the most valuable type-strain genomes for metagenomic binning, comparative biology and taxonomic classification.</title>
        <authorList>
            <person name="Goeker M."/>
        </authorList>
    </citation>
    <scope>NUCLEOTIDE SEQUENCE [LARGE SCALE GENOMIC DNA]</scope>
    <source>
        <strain evidence="3 4">DSM 104150</strain>
    </source>
</reference>
<name>A0A318EKN9_9GAMM</name>
<keyword evidence="1" id="KW-0456">Lyase</keyword>
<dbReference type="InterPro" id="IPR032466">
    <property type="entry name" value="Metal_Hydrolase"/>
</dbReference>
<comment type="caution">
    <text evidence="3">The sequence shown here is derived from an EMBL/GenBank/DDBJ whole genome shotgun (WGS) entry which is preliminary data.</text>
</comment>
<dbReference type="RefSeq" id="WP_110264720.1">
    <property type="nucleotide sequence ID" value="NZ_JBHSCS010000015.1"/>
</dbReference>
<dbReference type="GO" id="GO:0016787">
    <property type="term" value="F:hydrolase activity"/>
    <property type="evidence" value="ECO:0007669"/>
    <property type="project" value="InterPro"/>
</dbReference>
<dbReference type="Gene3D" id="3.20.20.140">
    <property type="entry name" value="Metal-dependent hydrolases"/>
    <property type="match status" value="1"/>
</dbReference>
<dbReference type="InterPro" id="IPR032465">
    <property type="entry name" value="ACMSD"/>
</dbReference>
<evidence type="ECO:0000256" key="1">
    <source>
        <dbReference type="ARBA" id="ARBA00023239"/>
    </source>
</evidence>
<evidence type="ECO:0000259" key="2">
    <source>
        <dbReference type="Pfam" id="PF04909"/>
    </source>
</evidence>
<dbReference type="GO" id="GO:0016831">
    <property type="term" value="F:carboxy-lyase activity"/>
    <property type="evidence" value="ECO:0007669"/>
    <property type="project" value="InterPro"/>
</dbReference>
<protein>
    <recommendedName>
        <fullName evidence="2">Amidohydrolase-related domain-containing protein</fullName>
    </recommendedName>
</protein>
<dbReference type="SUPFAM" id="SSF51556">
    <property type="entry name" value="Metallo-dependent hydrolases"/>
    <property type="match status" value="1"/>
</dbReference>
<evidence type="ECO:0000313" key="3">
    <source>
        <dbReference type="EMBL" id="PXV69820.1"/>
    </source>
</evidence>
<accession>A0A318EKN9</accession>
<sequence>MARSEVRGSRRRQRFAGPALAVAAVAVQAQPLPVIDMHLHASDPQSYGGPQTVCTNRDAVSFPPVDPRETITVQKTAVCARPLMSVQGGQQNARRTGELMVRHNVYGVLDVTRDEGLDASLAHAQAWEAHAPGRYWVALDFSDANLPPLDALEAQVRQGRIRLFAEVSPQYDGELATAERLAPYFALAERLDVPVGLHLGEGPPGGTHVMPGSRYSPAAGRPLDIDPLLRRHPKLRVYVMHYGSPLVEEMIALLYAHPQLYVDVAQNNWGFPRAHFYRQLRQLVDAGFAQRILFGSDQMIWPDTLPIAIETIEQAPFLTAEQKRDILYHNAARFLRLSEAQIAAHHGGAPAPRNDTPTGGAR</sequence>